<organism evidence="2 3">
    <name type="scientific">Tanacetum coccineum</name>
    <dbReference type="NCBI Taxonomy" id="301880"/>
    <lineage>
        <taxon>Eukaryota</taxon>
        <taxon>Viridiplantae</taxon>
        <taxon>Streptophyta</taxon>
        <taxon>Embryophyta</taxon>
        <taxon>Tracheophyta</taxon>
        <taxon>Spermatophyta</taxon>
        <taxon>Magnoliopsida</taxon>
        <taxon>eudicotyledons</taxon>
        <taxon>Gunneridae</taxon>
        <taxon>Pentapetalae</taxon>
        <taxon>asterids</taxon>
        <taxon>campanulids</taxon>
        <taxon>Asterales</taxon>
        <taxon>Asteraceae</taxon>
        <taxon>Asteroideae</taxon>
        <taxon>Anthemideae</taxon>
        <taxon>Anthemidinae</taxon>
        <taxon>Tanacetum</taxon>
    </lineage>
</organism>
<gene>
    <name evidence="2" type="ORF">Tco_0910710</name>
</gene>
<proteinExistence type="predicted"/>
<evidence type="ECO:0000256" key="1">
    <source>
        <dbReference type="SAM" id="MobiDB-lite"/>
    </source>
</evidence>
<evidence type="ECO:0000313" key="2">
    <source>
        <dbReference type="EMBL" id="GJT30435.1"/>
    </source>
</evidence>
<reference evidence="2" key="2">
    <citation type="submission" date="2022-01" db="EMBL/GenBank/DDBJ databases">
        <authorList>
            <person name="Yamashiro T."/>
            <person name="Shiraishi A."/>
            <person name="Satake H."/>
            <person name="Nakayama K."/>
        </authorList>
    </citation>
    <scope>NUCLEOTIDE SEQUENCE</scope>
</reference>
<dbReference type="EMBL" id="BQNB010014625">
    <property type="protein sequence ID" value="GJT30435.1"/>
    <property type="molecule type" value="Genomic_DNA"/>
</dbReference>
<dbReference type="Proteomes" id="UP001151760">
    <property type="component" value="Unassembled WGS sequence"/>
</dbReference>
<protein>
    <submittedName>
        <fullName evidence="2">Uncharacterized protein</fullName>
    </submittedName>
</protein>
<accession>A0ABQ5CTM6</accession>
<name>A0ABQ5CTM6_9ASTR</name>
<keyword evidence="3" id="KW-1185">Reference proteome</keyword>
<evidence type="ECO:0000313" key="3">
    <source>
        <dbReference type="Proteomes" id="UP001151760"/>
    </source>
</evidence>
<feature type="region of interest" description="Disordered" evidence="1">
    <location>
        <begin position="28"/>
        <end position="70"/>
    </location>
</feature>
<reference evidence="2" key="1">
    <citation type="journal article" date="2022" name="Int. J. Mol. Sci.">
        <title>Draft Genome of Tanacetum Coccineum: Genomic Comparison of Closely Related Tanacetum-Family Plants.</title>
        <authorList>
            <person name="Yamashiro T."/>
            <person name="Shiraishi A."/>
            <person name="Nakayama K."/>
            <person name="Satake H."/>
        </authorList>
    </citation>
    <scope>NUCLEOTIDE SEQUENCE</scope>
</reference>
<comment type="caution">
    <text evidence="2">The sequence shown here is derived from an EMBL/GenBank/DDBJ whole genome shotgun (WGS) entry which is preliminary data.</text>
</comment>
<sequence>MTKDVQRSRDDKDGKIVIRKCLLDAATPNHRIGECPNPPKDRNPQSAFVGGSWKRSGEDDDVKVKDKHVL</sequence>